<gene>
    <name evidence="2" type="ORF">KCMC57_26020</name>
</gene>
<dbReference type="InterPro" id="IPR016193">
    <property type="entry name" value="Cytidine_deaminase-like"/>
</dbReference>
<sequence length="148" mass="15869">MKTDADWLARAVELSRHCPFSETAFSVGAVIVGADGELLSEGYSRETDEKVHAEESALAKLPDGDPRLRTATVYSSLEPCGERASRPRTCAQLIIAAGVPRVVLAWREPDLFVTGCQGTALLTAAGVEVVELPELAEKARAVNAHLLR</sequence>
<dbReference type="Gene3D" id="3.40.140.10">
    <property type="entry name" value="Cytidine Deaminase, domain 2"/>
    <property type="match status" value="1"/>
</dbReference>
<dbReference type="GO" id="GO:0003824">
    <property type="term" value="F:catalytic activity"/>
    <property type="evidence" value="ECO:0007669"/>
    <property type="project" value="InterPro"/>
</dbReference>
<evidence type="ECO:0000259" key="1">
    <source>
        <dbReference type="PROSITE" id="PS51747"/>
    </source>
</evidence>
<accession>A0AB33JSK9</accession>
<dbReference type="InterPro" id="IPR002125">
    <property type="entry name" value="CMP_dCMP_dom"/>
</dbReference>
<dbReference type="EMBL" id="AP035881">
    <property type="protein sequence ID" value="BFP46234.1"/>
    <property type="molecule type" value="Genomic_DNA"/>
</dbReference>
<feature type="domain" description="CMP/dCMP-type deaminase" evidence="1">
    <location>
        <begin position="2"/>
        <end position="129"/>
    </location>
</feature>
<reference evidence="2" key="1">
    <citation type="submission" date="2024-07" db="EMBL/GenBank/DDBJ databases">
        <title>Complete genome sequences of cellulolytic bacteria, Kitasatospora sp. CMC57 and Streptomyces sp. CMC78, isolated from Japanese agricultural soil.</title>
        <authorList>
            <person name="Hashimoto T."/>
            <person name="Ito M."/>
            <person name="Iwamoto M."/>
            <person name="Fukahori D."/>
            <person name="Shoda T."/>
            <person name="Sakoda M."/>
            <person name="Morohoshi T."/>
            <person name="Mitsuboshi M."/>
            <person name="Nishizawa T."/>
        </authorList>
    </citation>
    <scope>NUCLEOTIDE SEQUENCE</scope>
    <source>
        <strain evidence="2">CMC57</strain>
    </source>
</reference>
<name>A0AB33JSK9_9ACTN</name>
<dbReference type="PROSITE" id="PS51747">
    <property type="entry name" value="CYT_DCMP_DEAMINASES_2"/>
    <property type="match status" value="1"/>
</dbReference>
<dbReference type="Pfam" id="PF00383">
    <property type="entry name" value="dCMP_cyt_deam_1"/>
    <property type="match status" value="1"/>
</dbReference>
<dbReference type="AlphaFoldDB" id="A0AB33JSK9"/>
<proteinExistence type="predicted"/>
<organism evidence="2">
    <name type="scientific">Kitasatospora sp. CMC57</name>
    <dbReference type="NCBI Taxonomy" id="3231513"/>
    <lineage>
        <taxon>Bacteria</taxon>
        <taxon>Bacillati</taxon>
        <taxon>Actinomycetota</taxon>
        <taxon>Actinomycetes</taxon>
        <taxon>Kitasatosporales</taxon>
        <taxon>Streptomycetaceae</taxon>
        <taxon>Kitasatospora</taxon>
    </lineage>
</organism>
<protein>
    <recommendedName>
        <fullName evidence="1">CMP/dCMP-type deaminase domain-containing protein</fullName>
    </recommendedName>
</protein>
<dbReference type="SUPFAM" id="SSF53927">
    <property type="entry name" value="Cytidine deaminase-like"/>
    <property type="match status" value="1"/>
</dbReference>
<evidence type="ECO:0000313" key="2">
    <source>
        <dbReference type="EMBL" id="BFP46234.1"/>
    </source>
</evidence>